<evidence type="ECO:0000313" key="3">
    <source>
        <dbReference type="Proteomes" id="UP000198287"/>
    </source>
</evidence>
<keyword evidence="1" id="KW-0732">Signal</keyword>
<dbReference type="Gene3D" id="3.40.190.10">
    <property type="entry name" value="Periplasmic binding protein-like II"/>
    <property type="match status" value="1"/>
</dbReference>
<sequence>MTKVIFIIMAVAKAVGFHADYLAPCNSTSHLSKLDYTYCLDGVCQCPPNKAPAIVWRDFYCQDIVQIGRISTIEDHPWVISNASCLSSKMAVAKSCRQSPCYSGILFELLRSADEDGKFLDNCTITEVSSLGRFQSGAWTKNSIMDHLAANKTDLGLAIFNEPTLSQDVKAAVHFESILVGDSRYNISLGIAFPKSFNKKRADELDNRITEMTDTGRAGEIFDKYFLKDGPTLWKREKQLTTFKPRRVVYWV</sequence>
<comment type="caution">
    <text evidence="2">The sequence shown here is derived from an EMBL/GenBank/DDBJ whole genome shotgun (WGS) entry which is preliminary data.</text>
</comment>
<proteinExistence type="predicted"/>
<gene>
    <name evidence="2" type="ORF">Fcan01_28270</name>
</gene>
<feature type="chain" id="PRO_5011968493" description="Solute-binding protein family 3/N-terminal domain-containing protein" evidence="1">
    <location>
        <begin position="17"/>
        <end position="252"/>
    </location>
</feature>
<evidence type="ECO:0008006" key="4">
    <source>
        <dbReference type="Google" id="ProtNLM"/>
    </source>
</evidence>
<keyword evidence="3" id="KW-1185">Reference proteome</keyword>
<dbReference type="OrthoDB" id="5984008at2759"/>
<name>A0A226CX50_FOLCA</name>
<dbReference type="SUPFAM" id="SSF53850">
    <property type="entry name" value="Periplasmic binding protein-like II"/>
    <property type="match status" value="1"/>
</dbReference>
<organism evidence="2 3">
    <name type="scientific">Folsomia candida</name>
    <name type="common">Springtail</name>
    <dbReference type="NCBI Taxonomy" id="158441"/>
    <lineage>
        <taxon>Eukaryota</taxon>
        <taxon>Metazoa</taxon>
        <taxon>Ecdysozoa</taxon>
        <taxon>Arthropoda</taxon>
        <taxon>Hexapoda</taxon>
        <taxon>Collembola</taxon>
        <taxon>Entomobryomorpha</taxon>
        <taxon>Isotomoidea</taxon>
        <taxon>Isotomidae</taxon>
        <taxon>Proisotominae</taxon>
        <taxon>Folsomia</taxon>
    </lineage>
</organism>
<accession>A0A226CX50</accession>
<evidence type="ECO:0000313" key="2">
    <source>
        <dbReference type="EMBL" id="OXA36971.1"/>
    </source>
</evidence>
<reference evidence="2 3" key="1">
    <citation type="submission" date="2015-12" db="EMBL/GenBank/DDBJ databases">
        <title>The genome of Folsomia candida.</title>
        <authorList>
            <person name="Faddeeva A."/>
            <person name="Derks M.F."/>
            <person name="Anvar Y."/>
            <person name="Smit S."/>
            <person name="Van Straalen N."/>
            <person name="Roelofs D."/>
        </authorList>
    </citation>
    <scope>NUCLEOTIDE SEQUENCE [LARGE SCALE GENOMIC DNA]</scope>
    <source>
        <strain evidence="2 3">VU population</strain>
        <tissue evidence="2">Whole body</tissue>
    </source>
</reference>
<evidence type="ECO:0000256" key="1">
    <source>
        <dbReference type="SAM" id="SignalP"/>
    </source>
</evidence>
<dbReference type="EMBL" id="LNIX01000067">
    <property type="protein sequence ID" value="OXA36971.1"/>
    <property type="molecule type" value="Genomic_DNA"/>
</dbReference>
<feature type="signal peptide" evidence="1">
    <location>
        <begin position="1"/>
        <end position="16"/>
    </location>
</feature>
<dbReference type="AlphaFoldDB" id="A0A226CX50"/>
<dbReference type="Proteomes" id="UP000198287">
    <property type="component" value="Unassembled WGS sequence"/>
</dbReference>
<protein>
    <recommendedName>
        <fullName evidence="4">Solute-binding protein family 3/N-terminal domain-containing protein</fullName>
    </recommendedName>
</protein>